<evidence type="ECO:0000313" key="2">
    <source>
        <dbReference type="Proteomes" id="UP001255856"/>
    </source>
</evidence>
<comment type="caution">
    <text evidence="1">The sequence shown here is derived from an EMBL/GenBank/DDBJ whole genome shotgun (WGS) entry which is preliminary data.</text>
</comment>
<keyword evidence="2" id="KW-1185">Reference proteome</keyword>
<evidence type="ECO:0000313" key="1">
    <source>
        <dbReference type="EMBL" id="KAK2075865.1"/>
    </source>
</evidence>
<name>A0AAD9IF05_PROWI</name>
<dbReference type="AlphaFoldDB" id="A0AAD9IF05"/>
<dbReference type="EMBL" id="JASFZW010000013">
    <property type="protein sequence ID" value="KAK2075865.1"/>
    <property type="molecule type" value="Genomic_DNA"/>
</dbReference>
<accession>A0AAD9IF05</accession>
<organism evidence="1 2">
    <name type="scientific">Prototheca wickerhamii</name>
    <dbReference type="NCBI Taxonomy" id="3111"/>
    <lineage>
        <taxon>Eukaryota</taxon>
        <taxon>Viridiplantae</taxon>
        <taxon>Chlorophyta</taxon>
        <taxon>core chlorophytes</taxon>
        <taxon>Trebouxiophyceae</taxon>
        <taxon>Chlorellales</taxon>
        <taxon>Chlorellaceae</taxon>
        <taxon>Prototheca</taxon>
    </lineage>
</organism>
<gene>
    <name evidence="1" type="ORF">QBZ16_001607</name>
</gene>
<protein>
    <submittedName>
        <fullName evidence="1">Uncharacterized protein</fullName>
    </submittedName>
</protein>
<reference evidence="1" key="1">
    <citation type="submission" date="2021-01" db="EMBL/GenBank/DDBJ databases">
        <authorList>
            <person name="Eckstrom K.M.E."/>
        </authorList>
    </citation>
    <scope>NUCLEOTIDE SEQUENCE</scope>
    <source>
        <strain evidence="1">UVCC 0001</strain>
    </source>
</reference>
<dbReference type="Proteomes" id="UP001255856">
    <property type="component" value="Unassembled WGS sequence"/>
</dbReference>
<sequence>MKGSLLRREADELAARRVPTPELRIVTRARLDAGLSAFLFEDSGVRLSEAELRAVIGHDWATEELADSCHPVFLTALDILTEDQRFE</sequence>
<proteinExistence type="predicted"/>